<dbReference type="Proteomes" id="UP000434172">
    <property type="component" value="Unassembled WGS sequence"/>
</dbReference>
<dbReference type="EMBL" id="WOWK01000038">
    <property type="protein sequence ID" value="KAF0325283.1"/>
    <property type="molecule type" value="Genomic_DNA"/>
</dbReference>
<sequence>MGALPQRNVQKTLFAAQTYFMKHFPTSMTWERAEKCLKSTATSHHIHAVGTLTPALTSSSSHSFESATGLTPWNELNAMSSSQNEA</sequence>
<name>A0A8H3ZMY9_9PEZI</name>
<keyword evidence="2" id="KW-1185">Reference proteome</keyword>
<reference evidence="1 2" key="1">
    <citation type="submission" date="2019-12" db="EMBL/GenBank/DDBJ databases">
        <title>A genome sequence resource for the geographically widespread anthracnose pathogen Colletotrichum asianum.</title>
        <authorList>
            <person name="Meng Y."/>
        </authorList>
    </citation>
    <scope>NUCLEOTIDE SEQUENCE [LARGE SCALE GENOMIC DNA]</scope>
    <source>
        <strain evidence="1 2">ICMP 18580</strain>
    </source>
</reference>
<comment type="caution">
    <text evidence="1">The sequence shown here is derived from an EMBL/GenBank/DDBJ whole genome shotgun (WGS) entry which is preliminary data.</text>
</comment>
<evidence type="ECO:0000313" key="2">
    <source>
        <dbReference type="Proteomes" id="UP000434172"/>
    </source>
</evidence>
<evidence type="ECO:0000313" key="1">
    <source>
        <dbReference type="EMBL" id="KAF0325283.1"/>
    </source>
</evidence>
<organism evidence="1 2">
    <name type="scientific">Colletotrichum asianum</name>
    <dbReference type="NCBI Taxonomy" id="702518"/>
    <lineage>
        <taxon>Eukaryota</taxon>
        <taxon>Fungi</taxon>
        <taxon>Dikarya</taxon>
        <taxon>Ascomycota</taxon>
        <taxon>Pezizomycotina</taxon>
        <taxon>Sordariomycetes</taxon>
        <taxon>Hypocreomycetidae</taxon>
        <taxon>Glomerellales</taxon>
        <taxon>Glomerellaceae</taxon>
        <taxon>Colletotrichum</taxon>
        <taxon>Colletotrichum gloeosporioides species complex</taxon>
    </lineage>
</organism>
<dbReference type="AlphaFoldDB" id="A0A8H3ZMY9"/>
<accession>A0A8H3ZMY9</accession>
<protein>
    <submittedName>
        <fullName evidence="1">Uncharacterized protein</fullName>
    </submittedName>
</protein>
<gene>
    <name evidence="1" type="ORF">GQ607_007610</name>
</gene>
<proteinExistence type="predicted"/>